<accession>A0AAD4MRG5</accession>
<keyword evidence="2" id="KW-1185">Reference proteome</keyword>
<comment type="caution">
    <text evidence="1">The sequence shown here is derived from an EMBL/GenBank/DDBJ whole genome shotgun (WGS) entry which is preliminary data.</text>
</comment>
<dbReference type="Proteomes" id="UP001201812">
    <property type="component" value="Unassembled WGS sequence"/>
</dbReference>
<dbReference type="EMBL" id="JAKKPZ010000109">
    <property type="protein sequence ID" value="KAI1701884.1"/>
    <property type="molecule type" value="Genomic_DNA"/>
</dbReference>
<dbReference type="AlphaFoldDB" id="A0AAD4MRG5"/>
<organism evidence="1 2">
    <name type="scientific">Ditylenchus destructor</name>
    <dbReference type="NCBI Taxonomy" id="166010"/>
    <lineage>
        <taxon>Eukaryota</taxon>
        <taxon>Metazoa</taxon>
        <taxon>Ecdysozoa</taxon>
        <taxon>Nematoda</taxon>
        <taxon>Chromadorea</taxon>
        <taxon>Rhabditida</taxon>
        <taxon>Tylenchina</taxon>
        <taxon>Tylenchomorpha</taxon>
        <taxon>Sphaerularioidea</taxon>
        <taxon>Anguinidae</taxon>
        <taxon>Anguininae</taxon>
        <taxon>Ditylenchus</taxon>
    </lineage>
</organism>
<sequence length="276" mass="32358">MASTAMLVTNQCDNIRSFIGREKHFGKIFFIKAKIEEFFTHTHSTLVDDEYLICELSFNAGSNRWEWKKFSVEASQNLSPDEKALLDHLLDFRQQKRICFLYRNDTIGLIVQETDEFDEPFQHLILFNLDQRKFAFEKLYADEQENGPQWPPTDLIYLKSVVFRDHLLLFGSTEYETDGCAYIFGGVVRNKVSCAKIDDENSNENHNDNAKYVEVNYVQRIWLQPPALKKLAMLSIASALSSDFWTKTTKENNCYEPLFSEPIEFMRYVKDNVYKE</sequence>
<evidence type="ECO:0000313" key="1">
    <source>
        <dbReference type="EMBL" id="KAI1701884.1"/>
    </source>
</evidence>
<reference evidence="1" key="1">
    <citation type="submission" date="2022-01" db="EMBL/GenBank/DDBJ databases">
        <title>Genome Sequence Resource for Two Populations of Ditylenchus destructor, the Migratory Endoparasitic Phytonematode.</title>
        <authorList>
            <person name="Zhang H."/>
            <person name="Lin R."/>
            <person name="Xie B."/>
        </authorList>
    </citation>
    <scope>NUCLEOTIDE SEQUENCE</scope>
    <source>
        <strain evidence="1">BazhouSP</strain>
    </source>
</reference>
<gene>
    <name evidence="1" type="ORF">DdX_15831</name>
</gene>
<protein>
    <submittedName>
        <fullName evidence="1">Uncharacterized protein</fullName>
    </submittedName>
</protein>
<proteinExistence type="predicted"/>
<evidence type="ECO:0000313" key="2">
    <source>
        <dbReference type="Proteomes" id="UP001201812"/>
    </source>
</evidence>
<name>A0AAD4MRG5_9BILA</name>